<accession>A0A9D5DIT4</accession>
<evidence type="ECO:0000313" key="1">
    <source>
        <dbReference type="EMBL" id="KAJ1604978.1"/>
    </source>
</evidence>
<dbReference type="OrthoDB" id="339448at2759"/>
<gene>
    <name evidence="1" type="ORF">OJ253_3382</name>
</gene>
<sequence length="119" mass="13624">MEFTCIREEQRVPLCYFLDGPEQELPIAPEIAQVKLILDIAGSCQGIDIPIENCHYSNHEITINKLHEVLPIKSEIIDNIAVLEVTLNNSRIYKKAVYFKILKEEKESVTDSDILIAFH</sequence>
<dbReference type="AlphaFoldDB" id="A0A9D5DIT4"/>
<reference evidence="1" key="1">
    <citation type="submission" date="2022-10" db="EMBL/GenBank/DDBJ databases">
        <title>Adaptive evolution leads to modifications in subtelomeric GC content in a zoonotic Cryptosporidium species.</title>
        <authorList>
            <person name="Li J."/>
            <person name="Feng Y."/>
            <person name="Xiao L."/>
        </authorList>
    </citation>
    <scope>NUCLEOTIDE SEQUENCE</scope>
    <source>
        <strain evidence="1">33844</strain>
    </source>
</reference>
<comment type="caution">
    <text evidence="1">The sequence shown here is derived from an EMBL/GenBank/DDBJ whole genome shotgun (WGS) entry which is preliminary data.</text>
</comment>
<dbReference type="Proteomes" id="UP001067231">
    <property type="component" value="Unassembled WGS sequence"/>
</dbReference>
<organism evidence="1">
    <name type="scientific">Cryptosporidium canis</name>
    <dbReference type="NCBI Taxonomy" id="195482"/>
    <lineage>
        <taxon>Eukaryota</taxon>
        <taxon>Sar</taxon>
        <taxon>Alveolata</taxon>
        <taxon>Apicomplexa</taxon>
        <taxon>Conoidasida</taxon>
        <taxon>Coccidia</taxon>
        <taxon>Eucoccidiorida</taxon>
        <taxon>Eimeriorina</taxon>
        <taxon>Cryptosporidiidae</taxon>
        <taxon>Cryptosporidium</taxon>
    </lineage>
</organism>
<protein>
    <submittedName>
        <fullName evidence="1">Uncharacterized protein</fullName>
    </submittedName>
</protein>
<proteinExistence type="predicted"/>
<dbReference type="EMBL" id="JAPCXC010000112">
    <property type="protein sequence ID" value="KAJ1604978.1"/>
    <property type="molecule type" value="Genomic_DNA"/>
</dbReference>
<name>A0A9D5DIT4_9CRYT</name>